<dbReference type="AlphaFoldDB" id="A0A6L9S9Q0"/>
<comment type="cofactor">
    <cofactor evidence="1">
        <name>Zn(2+)</name>
        <dbReference type="ChEBI" id="CHEBI:29105"/>
    </cofactor>
</comment>
<dbReference type="Pfam" id="PF01435">
    <property type="entry name" value="Peptidase_M48"/>
    <property type="match status" value="1"/>
</dbReference>
<evidence type="ECO:0000256" key="7">
    <source>
        <dbReference type="ARBA" id="ARBA00022801"/>
    </source>
</evidence>
<evidence type="ECO:0000256" key="11">
    <source>
        <dbReference type="ARBA" id="ARBA00023136"/>
    </source>
</evidence>
<dbReference type="InterPro" id="IPR050083">
    <property type="entry name" value="HtpX_protease"/>
</dbReference>
<accession>A0A6L9S9Q0</accession>
<dbReference type="GO" id="GO:0004222">
    <property type="term" value="F:metalloendopeptidase activity"/>
    <property type="evidence" value="ECO:0007669"/>
    <property type="project" value="InterPro"/>
</dbReference>
<reference evidence="14 15" key="1">
    <citation type="submission" date="2020-02" db="EMBL/GenBank/DDBJ databases">
        <authorList>
            <person name="Li X.-J."/>
            <person name="Han X.-M."/>
        </authorList>
    </citation>
    <scope>NUCLEOTIDE SEQUENCE [LARGE SCALE GENOMIC DNA]</scope>
    <source>
        <strain evidence="14 15">CCTCC AB 2017055</strain>
    </source>
</reference>
<comment type="caution">
    <text evidence="14">The sequence shown here is derived from an EMBL/GenBank/DDBJ whole genome shotgun (WGS) entry which is preliminary data.</text>
</comment>
<dbReference type="RefSeq" id="WP_163739791.1">
    <property type="nucleotide sequence ID" value="NZ_JAAGOA010000011.1"/>
</dbReference>
<name>A0A6L9S9Q0_9ACTN</name>
<protein>
    <submittedName>
        <fullName evidence="14">M48 family metalloprotease</fullName>
    </submittedName>
</protein>
<evidence type="ECO:0000256" key="12">
    <source>
        <dbReference type="SAM" id="Phobius"/>
    </source>
</evidence>
<keyword evidence="9 12" id="KW-1133">Transmembrane helix</keyword>
<evidence type="ECO:0000256" key="1">
    <source>
        <dbReference type="ARBA" id="ARBA00001947"/>
    </source>
</evidence>
<dbReference type="Gene3D" id="3.30.2010.10">
    <property type="entry name" value="Metalloproteases ('zincins'), catalytic domain"/>
    <property type="match status" value="1"/>
</dbReference>
<evidence type="ECO:0000259" key="13">
    <source>
        <dbReference type="Pfam" id="PF01435"/>
    </source>
</evidence>
<comment type="subcellular location">
    <subcellularLocation>
        <location evidence="2">Cell membrane</location>
        <topology evidence="2">Multi-pass membrane protein</topology>
    </subcellularLocation>
</comment>
<dbReference type="InterPro" id="IPR001915">
    <property type="entry name" value="Peptidase_M48"/>
</dbReference>
<keyword evidence="4 14" id="KW-0645">Protease</keyword>
<organism evidence="14 15">
    <name type="scientific">Phytoactinopolyspora halotolerans</name>
    <dbReference type="NCBI Taxonomy" id="1981512"/>
    <lineage>
        <taxon>Bacteria</taxon>
        <taxon>Bacillati</taxon>
        <taxon>Actinomycetota</taxon>
        <taxon>Actinomycetes</taxon>
        <taxon>Jiangellales</taxon>
        <taxon>Jiangellaceae</taxon>
        <taxon>Phytoactinopolyspora</taxon>
    </lineage>
</organism>
<dbReference type="PANTHER" id="PTHR43221:SF1">
    <property type="entry name" value="PROTEASE HTPX"/>
    <property type="match status" value="1"/>
</dbReference>
<dbReference type="Proteomes" id="UP000475214">
    <property type="component" value="Unassembled WGS sequence"/>
</dbReference>
<keyword evidence="10 14" id="KW-0482">Metalloprotease</keyword>
<gene>
    <name evidence="14" type="ORF">G1H10_16670</name>
</gene>
<evidence type="ECO:0000313" key="14">
    <source>
        <dbReference type="EMBL" id="NEE01809.1"/>
    </source>
</evidence>
<keyword evidence="7" id="KW-0378">Hydrolase</keyword>
<dbReference type="GO" id="GO:0006508">
    <property type="term" value="P:proteolysis"/>
    <property type="evidence" value="ECO:0007669"/>
    <property type="project" value="UniProtKB-KW"/>
</dbReference>
<evidence type="ECO:0000256" key="3">
    <source>
        <dbReference type="ARBA" id="ARBA00022475"/>
    </source>
</evidence>
<keyword evidence="8" id="KW-0862">Zinc</keyword>
<feature type="domain" description="Peptidase M48" evidence="13">
    <location>
        <begin position="82"/>
        <end position="305"/>
    </location>
</feature>
<dbReference type="GO" id="GO:0046872">
    <property type="term" value="F:metal ion binding"/>
    <property type="evidence" value="ECO:0007669"/>
    <property type="project" value="UniProtKB-KW"/>
</dbReference>
<evidence type="ECO:0000256" key="6">
    <source>
        <dbReference type="ARBA" id="ARBA00022723"/>
    </source>
</evidence>
<keyword evidence="15" id="KW-1185">Reference proteome</keyword>
<keyword evidence="3" id="KW-1003">Cell membrane</keyword>
<feature type="transmembrane region" description="Helical" evidence="12">
    <location>
        <begin position="7"/>
        <end position="31"/>
    </location>
</feature>
<feature type="transmembrane region" description="Helical" evidence="12">
    <location>
        <begin position="43"/>
        <end position="63"/>
    </location>
</feature>
<keyword evidence="5 12" id="KW-0812">Transmembrane</keyword>
<evidence type="ECO:0000313" key="15">
    <source>
        <dbReference type="Proteomes" id="UP000475214"/>
    </source>
</evidence>
<evidence type="ECO:0000256" key="5">
    <source>
        <dbReference type="ARBA" id="ARBA00022692"/>
    </source>
</evidence>
<keyword evidence="11 12" id="KW-0472">Membrane</keyword>
<evidence type="ECO:0000256" key="2">
    <source>
        <dbReference type="ARBA" id="ARBA00004651"/>
    </source>
</evidence>
<proteinExistence type="predicted"/>
<keyword evidence="6" id="KW-0479">Metal-binding</keyword>
<evidence type="ECO:0000256" key="4">
    <source>
        <dbReference type="ARBA" id="ARBA00022670"/>
    </source>
</evidence>
<sequence length="495" mass="53332">MKVALRAATALGLLSGFYLLVGIIVVAAIVIDIGSISRGGQGLQAALVLTMVAIALIRALIVVSRRRSGGENGVPVGTGDEPELWRNVTELAERVQTRPPDEIRIIADVNAAVAEDTRYLGLKATKRRMYIGMPLLMTMTVSEMRSVLAHELGHYSGSHTRLGAPVYRGRISLIATVQGLEKHPLVQKIFVGYAKFYLRVSQAVSRRQELEADEHSVAVAGRAAAAGALRKVHGIAPAWGHFLESYLGLIGPAQSRPDDLFGGFHAMVTDPVRQREMAAVVAEEGERSPYDSHPALPERLAAIERAPEPDARPDDRPATTLLADPAAMARQVEESLLAPPALALPTASWEDLVARGMYVAANREAARDLATAGQRLVGSPQPRLDDAFEALARGHAPQLRAELVNAGWNDGERLLDHVIARAVEAALIDHGSARWTLSWSSAPRLLDLAGQEIKLDEFIAAVVADPANQVPILRDWLARSGVHADYGPQLEMDPA</sequence>
<evidence type="ECO:0000256" key="10">
    <source>
        <dbReference type="ARBA" id="ARBA00023049"/>
    </source>
</evidence>
<dbReference type="EMBL" id="JAAGOA010000011">
    <property type="protein sequence ID" value="NEE01809.1"/>
    <property type="molecule type" value="Genomic_DNA"/>
</dbReference>
<evidence type="ECO:0000256" key="9">
    <source>
        <dbReference type="ARBA" id="ARBA00022989"/>
    </source>
</evidence>
<dbReference type="PANTHER" id="PTHR43221">
    <property type="entry name" value="PROTEASE HTPX"/>
    <property type="match status" value="1"/>
</dbReference>
<dbReference type="GO" id="GO:0005886">
    <property type="term" value="C:plasma membrane"/>
    <property type="evidence" value="ECO:0007669"/>
    <property type="project" value="UniProtKB-SubCell"/>
</dbReference>
<dbReference type="CDD" id="cd07328">
    <property type="entry name" value="M48_Ste24p_like"/>
    <property type="match status" value="1"/>
</dbReference>
<evidence type="ECO:0000256" key="8">
    <source>
        <dbReference type="ARBA" id="ARBA00022833"/>
    </source>
</evidence>